<evidence type="ECO:0000259" key="8">
    <source>
        <dbReference type="PROSITE" id="PS51194"/>
    </source>
</evidence>
<dbReference type="InterPro" id="IPR050628">
    <property type="entry name" value="SNF2_RAD54_helicase_TF"/>
</dbReference>
<dbReference type="Pfam" id="PF00176">
    <property type="entry name" value="SNF2-rel_dom"/>
    <property type="match status" value="1"/>
</dbReference>
<dbReference type="InterPro" id="IPR014001">
    <property type="entry name" value="Helicase_ATP-bd"/>
</dbReference>
<evidence type="ECO:0000313" key="9">
    <source>
        <dbReference type="EMBL" id="MCY1076111.1"/>
    </source>
</evidence>
<feature type="domain" description="SWIM-type" evidence="6">
    <location>
        <begin position="56"/>
        <end position="88"/>
    </location>
</feature>
<reference evidence="9 10" key="1">
    <citation type="submission" date="2022-11" db="EMBL/GenBank/DDBJ databases">
        <title>Minimal conservation of predation-associated metabolite biosynthetic gene clusters underscores biosynthetic potential of Myxococcota including descriptions for ten novel species: Archangium lansinium sp. nov., Myxococcus landrumus sp. nov., Nannocystis bai.</title>
        <authorList>
            <person name="Ahearne A."/>
            <person name="Stevens C."/>
            <person name="Phillips K."/>
        </authorList>
    </citation>
    <scope>NUCLEOTIDE SEQUENCE [LARGE SCALE GENOMIC DNA]</scope>
    <source>
        <strain evidence="9 10">MIWBW</strain>
    </source>
</reference>
<feature type="domain" description="Helicase ATP-binding" evidence="7">
    <location>
        <begin position="589"/>
        <end position="736"/>
    </location>
</feature>
<dbReference type="PROSITE" id="PS50966">
    <property type="entry name" value="ZF_SWIM"/>
    <property type="match status" value="1"/>
</dbReference>
<feature type="compositionally biased region" description="Pro residues" evidence="5">
    <location>
        <begin position="122"/>
        <end position="136"/>
    </location>
</feature>
<gene>
    <name evidence="9" type="ORF">OV287_16675</name>
</gene>
<feature type="domain" description="Helicase C-terminal" evidence="8">
    <location>
        <begin position="858"/>
        <end position="1014"/>
    </location>
</feature>
<evidence type="ECO:0000256" key="1">
    <source>
        <dbReference type="ARBA" id="ARBA00022741"/>
    </source>
</evidence>
<evidence type="ECO:0000259" key="7">
    <source>
        <dbReference type="PROSITE" id="PS51192"/>
    </source>
</evidence>
<organism evidence="9 10">
    <name type="scientific">Archangium lansingense</name>
    <dbReference type="NCBI Taxonomy" id="2995310"/>
    <lineage>
        <taxon>Bacteria</taxon>
        <taxon>Pseudomonadati</taxon>
        <taxon>Myxococcota</taxon>
        <taxon>Myxococcia</taxon>
        <taxon>Myxococcales</taxon>
        <taxon>Cystobacterineae</taxon>
        <taxon>Archangiaceae</taxon>
        <taxon>Archangium</taxon>
    </lineage>
</organism>
<dbReference type="SMART" id="SM00487">
    <property type="entry name" value="DEXDc"/>
    <property type="match status" value="1"/>
</dbReference>
<proteinExistence type="predicted"/>
<keyword evidence="10" id="KW-1185">Reference proteome</keyword>
<evidence type="ECO:0000256" key="3">
    <source>
        <dbReference type="ARBA" id="ARBA00022840"/>
    </source>
</evidence>
<dbReference type="SUPFAM" id="SSF52540">
    <property type="entry name" value="P-loop containing nucleoside triphosphate hydrolases"/>
    <property type="match status" value="2"/>
</dbReference>
<name>A0ABT4A386_9BACT</name>
<dbReference type="InterPro" id="IPR038718">
    <property type="entry name" value="SNF2-like_sf"/>
</dbReference>
<sequence length="1018" mass="110501">MSVTEELLEAVREEARPDTWSAGMGLARAGAVSVQSVGEEEAVLRVRATGRPAPLTTVLYPDEAIWECDCRGRVDPCEHVVAAALILHQAVTQRASTQRAPAPRAPAPRAPVQPTLARPAPAQAPTPQAGPRPGAAPKPERMVYRFKRVDGGLQLERLLVRPDNTARLLARSLASVLTNPVEAARIQVEPCDRLADKLLQKPTRGALPPERLDALLKVLEPARTVIFDGALVSVSSEPLFPRVTVEDRGEQTVLKVEKDPRINEVVSPGVAVCGGMLCRLGEQSLTGAWLQNLPQERTFSPEQMGDLTGKVLPDFARRMPVDVKSQRLPRIDRTLQPRISLDLNQLDSGLSVLPTLVYGSPPSVRIDNGKMVYLQGAVPVRDEAAEQKLIHQLRDELNMVPGRRVTVQGKDAVQLADKLRRWRGGLTGDAARVVSPNVQLRPTLSVEAGATPDGVPRVDFSLDFQVEGEGPGATRSVDAAAVMRAWEEGLGLVPLEGGGWAPLPTAWLKTHGQRVADLLAARGKDGRLANHALPQLTGLCDALEHPSPPGLERLAPLVQGFEKLPDARLPKDLTATPRPYQLQGISWLTFLRQAGLGGVLADDMGLGKTLQTICTLGPGTLVVAPTSVLPNWEAEVKRFRPSLKVSVYHGPGRTLDETADVTLTTYALMRLDAEVLGARTWDTVVLDEAQAIKNPDSQVARAAYGLQASFRVALSGTPIENRLEELWSLMHFTNRGLLGGRKEFEERWARPVSDNQKGAAELLRARIRPFVLRRLKRDVAPELPPRTESVRHVTLNERERAVYDAVYAATREEVVSQLEEGGSVLKALEALLRLRQAACHPALVPGQQAKTSSKVQALLEALGTAAEDGHKALVFSQWTSMLDLIEPELREAGIGFIRLDGSTSNRGAVAESFQDPKGPPVMLISLKAGATGLNLTAADHVFLVDPWWNPSVEAQAADRAHRIGQQRPVMVYRLVSQGTVEEKILTLQEKKRALFESALGGASGAAAITRADLMQLLD</sequence>
<evidence type="ECO:0000256" key="4">
    <source>
        <dbReference type="PROSITE-ProRule" id="PRU00325"/>
    </source>
</evidence>
<keyword evidence="1" id="KW-0547">Nucleotide-binding</keyword>
<evidence type="ECO:0000256" key="2">
    <source>
        <dbReference type="ARBA" id="ARBA00022801"/>
    </source>
</evidence>
<keyword evidence="3" id="KW-0067">ATP-binding</keyword>
<dbReference type="EMBL" id="JAPNKA010000001">
    <property type="protein sequence ID" value="MCY1076111.1"/>
    <property type="molecule type" value="Genomic_DNA"/>
</dbReference>
<dbReference type="InterPro" id="IPR027417">
    <property type="entry name" value="P-loop_NTPase"/>
</dbReference>
<dbReference type="InterPro" id="IPR049730">
    <property type="entry name" value="SNF2/RAD54-like_C"/>
</dbReference>
<dbReference type="InterPro" id="IPR000330">
    <property type="entry name" value="SNF2_N"/>
</dbReference>
<comment type="caution">
    <text evidence="9">The sequence shown here is derived from an EMBL/GenBank/DDBJ whole genome shotgun (WGS) entry which is preliminary data.</text>
</comment>
<dbReference type="RefSeq" id="WP_267535018.1">
    <property type="nucleotide sequence ID" value="NZ_JAPNKA010000001.1"/>
</dbReference>
<dbReference type="Pfam" id="PF00271">
    <property type="entry name" value="Helicase_C"/>
    <property type="match status" value="1"/>
</dbReference>
<dbReference type="SMART" id="SM00490">
    <property type="entry name" value="HELICc"/>
    <property type="match status" value="1"/>
</dbReference>
<dbReference type="CDD" id="cd18793">
    <property type="entry name" value="SF2_C_SNF"/>
    <property type="match status" value="1"/>
</dbReference>
<dbReference type="Gene3D" id="3.40.50.10810">
    <property type="entry name" value="Tandem AAA-ATPase domain"/>
    <property type="match status" value="1"/>
</dbReference>
<dbReference type="InterPro" id="IPR007527">
    <property type="entry name" value="Znf_SWIM"/>
</dbReference>
<dbReference type="PROSITE" id="PS51194">
    <property type="entry name" value="HELICASE_CTER"/>
    <property type="match status" value="1"/>
</dbReference>
<dbReference type="PANTHER" id="PTHR45626">
    <property type="entry name" value="TRANSCRIPTION TERMINATION FACTOR 2-RELATED"/>
    <property type="match status" value="1"/>
</dbReference>
<keyword evidence="4" id="KW-0863">Zinc-finger</keyword>
<feature type="region of interest" description="Disordered" evidence="5">
    <location>
        <begin position="95"/>
        <end position="138"/>
    </location>
</feature>
<accession>A0ABT4A386</accession>
<evidence type="ECO:0000259" key="6">
    <source>
        <dbReference type="PROSITE" id="PS50966"/>
    </source>
</evidence>
<dbReference type="GO" id="GO:0004386">
    <property type="term" value="F:helicase activity"/>
    <property type="evidence" value="ECO:0007669"/>
    <property type="project" value="UniProtKB-KW"/>
</dbReference>
<dbReference type="PROSITE" id="PS51192">
    <property type="entry name" value="HELICASE_ATP_BIND_1"/>
    <property type="match status" value="1"/>
</dbReference>
<keyword evidence="4" id="KW-0479">Metal-binding</keyword>
<keyword evidence="2" id="KW-0378">Hydrolase</keyword>
<protein>
    <submittedName>
        <fullName evidence="9">DEAD/DEAH box helicase</fullName>
    </submittedName>
</protein>
<keyword evidence="4" id="KW-0862">Zinc</keyword>
<dbReference type="InterPro" id="IPR001650">
    <property type="entry name" value="Helicase_C-like"/>
</dbReference>
<evidence type="ECO:0000256" key="5">
    <source>
        <dbReference type="SAM" id="MobiDB-lite"/>
    </source>
</evidence>
<dbReference type="Proteomes" id="UP001207654">
    <property type="component" value="Unassembled WGS sequence"/>
</dbReference>
<keyword evidence="9" id="KW-0347">Helicase</keyword>
<dbReference type="Gene3D" id="3.40.50.300">
    <property type="entry name" value="P-loop containing nucleotide triphosphate hydrolases"/>
    <property type="match status" value="1"/>
</dbReference>
<evidence type="ECO:0000313" key="10">
    <source>
        <dbReference type="Proteomes" id="UP001207654"/>
    </source>
</evidence>